<evidence type="ECO:0000256" key="1">
    <source>
        <dbReference type="ARBA" id="ARBA00006484"/>
    </source>
</evidence>
<proteinExistence type="inferred from homology"/>
<dbReference type="EMBL" id="CDMC01000004">
    <property type="protein sequence ID" value="CEL04134.1"/>
    <property type="molecule type" value="Genomic_DNA"/>
</dbReference>
<dbReference type="PANTHER" id="PTHR43669">
    <property type="entry name" value="5-KETO-D-GLUCONATE 5-REDUCTASE"/>
    <property type="match status" value="1"/>
</dbReference>
<dbReference type="AlphaFoldDB" id="A0A0U5FXT0"/>
<name>A0A0U5FXT0_ASPCI</name>
<evidence type="ECO:0000313" key="3">
    <source>
        <dbReference type="EMBL" id="CEL04134.1"/>
    </source>
</evidence>
<gene>
    <name evidence="3" type="ORF">ASPCAL05266</name>
</gene>
<dbReference type="SUPFAM" id="SSF51735">
    <property type="entry name" value="NAD(P)-binding Rossmann-fold domains"/>
    <property type="match status" value="1"/>
</dbReference>
<evidence type="ECO:0000313" key="4">
    <source>
        <dbReference type="Proteomes" id="UP000054771"/>
    </source>
</evidence>
<dbReference type="PANTHER" id="PTHR43669:SF3">
    <property type="entry name" value="ALCOHOL DEHYDROGENASE, PUTATIVE (AFU_ORTHOLOGUE AFUA_3G03445)-RELATED"/>
    <property type="match status" value="1"/>
</dbReference>
<comment type="similarity">
    <text evidence="1">Belongs to the short-chain dehydrogenases/reductases (SDR) family.</text>
</comment>
<dbReference type="Pfam" id="PF00106">
    <property type="entry name" value="adh_short"/>
    <property type="match status" value="1"/>
</dbReference>
<keyword evidence="4" id="KW-1185">Reference proteome</keyword>
<dbReference type="STRING" id="454130.A0A0U5FXT0"/>
<accession>A0A0U5FXT0</accession>
<dbReference type="GO" id="GO:0016491">
    <property type="term" value="F:oxidoreductase activity"/>
    <property type="evidence" value="ECO:0007669"/>
    <property type="project" value="UniProtKB-KW"/>
</dbReference>
<sequence>MGYTTNPLCQVAGTTFITRRFGHRPKSRFRLSSERDPMALSLADVNLANLDKVQAELNNQYQEVHTEIFAVDVTKMADIYASLQSAASKFGRIDISIQGARITGFPAAMHGFSLEDWQPVIDINLAGLALHTHEVNYMAVVGLTNLDTSTRR</sequence>
<dbReference type="OrthoDB" id="5840532at2759"/>
<dbReference type="Proteomes" id="UP000054771">
    <property type="component" value="Unassembled WGS sequence"/>
</dbReference>
<dbReference type="InterPro" id="IPR036291">
    <property type="entry name" value="NAD(P)-bd_dom_sf"/>
</dbReference>
<evidence type="ECO:0000256" key="2">
    <source>
        <dbReference type="ARBA" id="ARBA00023002"/>
    </source>
</evidence>
<keyword evidence="2" id="KW-0560">Oxidoreductase</keyword>
<dbReference type="Gene3D" id="3.40.50.720">
    <property type="entry name" value="NAD(P)-binding Rossmann-like Domain"/>
    <property type="match status" value="1"/>
</dbReference>
<dbReference type="InterPro" id="IPR002347">
    <property type="entry name" value="SDR_fam"/>
</dbReference>
<protein>
    <submittedName>
        <fullName evidence="3">Uncharacterized protein</fullName>
    </submittedName>
</protein>
<reference evidence="4" key="1">
    <citation type="journal article" date="2016" name="Genome Announc.">
        <title>Draft genome sequences of fungus Aspergillus calidoustus.</title>
        <authorList>
            <person name="Horn F."/>
            <person name="Linde J."/>
            <person name="Mattern D.J."/>
            <person name="Walther G."/>
            <person name="Guthke R."/>
            <person name="Scherlach K."/>
            <person name="Martin K."/>
            <person name="Brakhage A.A."/>
            <person name="Petzke L."/>
            <person name="Valiante V."/>
        </authorList>
    </citation>
    <scope>NUCLEOTIDE SEQUENCE [LARGE SCALE GENOMIC DNA]</scope>
    <source>
        <strain evidence="4">SF006504</strain>
    </source>
</reference>
<organism evidence="3 4">
    <name type="scientific">Aspergillus calidoustus</name>
    <dbReference type="NCBI Taxonomy" id="454130"/>
    <lineage>
        <taxon>Eukaryota</taxon>
        <taxon>Fungi</taxon>
        <taxon>Dikarya</taxon>
        <taxon>Ascomycota</taxon>
        <taxon>Pezizomycotina</taxon>
        <taxon>Eurotiomycetes</taxon>
        <taxon>Eurotiomycetidae</taxon>
        <taxon>Eurotiales</taxon>
        <taxon>Aspergillaceae</taxon>
        <taxon>Aspergillus</taxon>
        <taxon>Aspergillus subgen. Nidulantes</taxon>
    </lineage>
</organism>